<dbReference type="AlphaFoldDB" id="A6JVP1"/>
<evidence type="ECO:0000313" key="1">
    <source>
        <dbReference type="EMBL" id="EDM14811.1"/>
    </source>
</evidence>
<name>A6JVP1_RAT</name>
<gene>
    <name evidence="1" type="ORF">rCG_63670</name>
</gene>
<accession>A6JVP1</accession>
<dbReference type="Proteomes" id="UP000234681">
    <property type="component" value="Chromosome 2"/>
</dbReference>
<evidence type="ECO:0000313" key="2">
    <source>
        <dbReference type="Proteomes" id="UP000234681"/>
    </source>
</evidence>
<protein>
    <submittedName>
        <fullName evidence="1">RCG63670</fullName>
    </submittedName>
</protein>
<reference evidence="1 2" key="1">
    <citation type="submission" date="2005-09" db="EMBL/GenBank/DDBJ databases">
        <authorList>
            <person name="Mural R.J."/>
            <person name="Li P.W."/>
            <person name="Adams M.D."/>
            <person name="Amanatides P.G."/>
            <person name="Baden-Tillson H."/>
            <person name="Barnstead M."/>
            <person name="Chin S.H."/>
            <person name="Dew I."/>
            <person name="Evans C.A."/>
            <person name="Ferriera S."/>
            <person name="Flanigan M."/>
            <person name="Fosler C."/>
            <person name="Glodek A."/>
            <person name="Gu Z."/>
            <person name="Holt R.A."/>
            <person name="Jennings D."/>
            <person name="Kraft C.L."/>
            <person name="Lu F."/>
            <person name="Nguyen T."/>
            <person name="Nusskern D.R."/>
            <person name="Pfannkoch C.M."/>
            <person name="Sitter C."/>
            <person name="Sutton G.G."/>
            <person name="Venter J.C."/>
            <person name="Wang Z."/>
            <person name="Woodage T."/>
            <person name="Zheng X.H."/>
            <person name="Zhong F."/>
        </authorList>
    </citation>
    <scope>NUCLEOTIDE SEQUENCE [LARGE SCALE GENOMIC DNA]</scope>
    <source>
        <strain>BN</strain>
        <strain evidence="2">Sprague-Dawley</strain>
    </source>
</reference>
<organism evidence="1 2">
    <name type="scientific">Rattus norvegicus</name>
    <name type="common">Rat</name>
    <dbReference type="NCBI Taxonomy" id="10116"/>
    <lineage>
        <taxon>Eukaryota</taxon>
        <taxon>Metazoa</taxon>
        <taxon>Chordata</taxon>
        <taxon>Craniata</taxon>
        <taxon>Vertebrata</taxon>
        <taxon>Euteleostomi</taxon>
        <taxon>Mammalia</taxon>
        <taxon>Eutheria</taxon>
        <taxon>Euarchontoglires</taxon>
        <taxon>Glires</taxon>
        <taxon>Rodentia</taxon>
        <taxon>Myomorpha</taxon>
        <taxon>Muroidea</taxon>
        <taxon>Muridae</taxon>
        <taxon>Murinae</taxon>
        <taxon>Rattus</taxon>
    </lineage>
</organism>
<dbReference type="EMBL" id="CH474003">
    <property type="protein sequence ID" value="EDM14811.1"/>
    <property type="molecule type" value="Genomic_DNA"/>
</dbReference>
<proteinExistence type="predicted"/>
<sequence>MTNSNYLKPLPLTQAIVSCLVSHKLCPFRYQDRHGSNLYCEPILSGSLEFGIAQEIQREVERGFMRGVMFH</sequence>